<feature type="transmembrane region" description="Helical" evidence="2">
    <location>
        <begin position="132"/>
        <end position="158"/>
    </location>
</feature>
<keyword evidence="2" id="KW-1133">Transmembrane helix</keyword>
<dbReference type="AlphaFoldDB" id="A0A2Z7BBR3"/>
<evidence type="ECO:0000256" key="2">
    <source>
        <dbReference type="SAM" id="Phobius"/>
    </source>
</evidence>
<keyword evidence="2" id="KW-0472">Membrane</keyword>
<evidence type="ECO:0000256" key="1">
    <source>
        <dbReference type="SAM" id="MobiDB-lite"/>
    </source>
</evidence>
<keyword evidence="4" id="KW-1185">Reference proteome</keyword>
<evidence type="ECO:0000313" key="4">
    <source>
        <dbReference type="Proteomes" id="UP000250235"/>
    </source>
</evidence>
<keyword evidence="2" id="KW-0812">Transmembrane</keyword>
<protein>
    <submittedName>
        <fullName evidence="3">Uncharacterized protein</fullName>
    </submittedName>
</protein>
<sequence length="201" mass="22399">MQYLNRAKHEKGNQESSVDKSTTTQLCRSHQSSLSCDLQVRRLSLPSQGSVVFGHDDSAGHQIKIALDLSGATTQPADHNLLTSVHFATTSFSNTVACDWFCLRLVTFACDWSLLLATGYRFLRLVTVACDWLLLLATGFACGWFFLRLVSLVIARFLASEFHQRLVPVSLATSLYQRLLLSVACFNTFESFSLKLALNLE</sequence>
<accession>A0A2Z7BBR3</accession>
<organism evidence="3 4">
    <name type="scientific">Dorcoceras hygrometricum</name>
    <dbReference type="NCBI Taxonomy" id="472368"/>
    <lineage>
        <taxon>Eukaryota</taxon>
        <taxon>Viridiplantae</taxon>
        <taxon>Streptophyta</taxon>
        <taxon>Embryophyta</taxon>
        <taxon>Tracheophyta</taxon>
        <taxon>Spermatophyta</taxon>
        <taxon>Magnoliopsida</taxon>
        <taxon>eudicotyledons</taxon>
        <taxon>Gunneridae</taxon>
        <taxon>Pentapetalae</taxon>
        <taxon>asterids</taxon>
        <taxon>lamiids</taxon>
        <taxon>Lamiales</taxon>
        <taxon>Gesneriaceae</taxon>
        <taxon>Didymocarpoideae</taxon>
        <taxon>Trichosporeae</taxon>
        <taxon>Loxocarpinae</taxon>
        <taxon>Dorcoceras</taxon>
    </lineage>
</organism>
<gene>
    <name evidence="3" type="ORF">F511_36646</name>
</gene>
<proteinExistence type="predicted"/>
<dbReference type="EMBL" id="KV009420">
    <property type="protein sequence ID" value="KZV29239.1"/>
    <property type="molecule type" value="Genomic_DNA"/>
</dbReference>
<reference evidence="3 4" key="1">
    <citation type="journal article" date="2015" name="Proc. Natl. Acad. Sci. U.S.A.">
        <title>The resurrection genome of Boea hygrometrica: A blueprint for survival of dehydration.</title>
        <authorList>
            <person name="Xiao L."/>
            <person name="Yang G."/>
            <person name="Zhang L."/>
            <person name="Yang X."/>
            <person name="Zhao S."/>
            <person name="Ji Z."/>
            <person name="Zhou Q."/>
            <person name="Hu M."/>
            <person name="Wang Y."/>
            <person name="Chen M."/>
            <person name="Xu Y."/>
            <person name="Jin H."/>
            <person name="Xiao X."/>
            <person name="Hu G."/>
            <person name="Bao F."/>
            <person name="Hu Y."/>
            <person name="Wan P."/>
            <person name="Li L."/>
            <person name="Deng X."/>
            <person name="Kuang T."/>
            <person name="Xiang C."/>
            <person name="Zhu J.K."/>
            <person name="Oliver M.J."/>
            <person name="He Y."/>
        </authorList>
    </citation>
    <scope>NUCLEOTIDE SEQUENCE [LARGE SCALE GENOMIC DNA]</scope>
    <source>
        <strain evidence="4">cv. XS01</strain>
    </source>
</reference>
<evidence type="ECO:0000313" key="3">
    <source>
        <dbReference type="EMBL" id="KZV29239.1"/>
    </source>
</evidence>
<feature type="transmembrane region" description="Helical" evidence="2">
    <location>
        <begin position="101"/>
        <end position="120"/>
    </location>
</feature>
<feature type="region of interest" description="Disordered" evidence="1">
    <location>
        <begin position="1"/>
        <end position="22"/>
    </location>
</feature>
<dbReference type="Proteomes" id="UP000250235">
    <property type="component" value="Unassembled WGS sequence"/>
</dbReference>
<name>A0A2Z7BBR3_9LAMI</name>